<comment type="caution">
    <text evidence="9">The sequence shown here is derived from an EMBL/GenBank/DDBJ whole genome shotgun (WGS) entry which is preliminary data.</text>
</comment>
<dbReference type="SUPFAM" id="SSF51445">
    <property type="entry name" value="(Trans)glycosidases"/>
    <property type="match status" value="1"/>
</dbReference>
<keyword evidence="5" id="KW-0326">Glycosidase</keyword>
<dbReference type="GO" id="GO:0005975">
    <property type="term" value="P:carbohydrate metabolic process"/>
    <property type="evidence" value="ECO:0007669"/>
    <property type="project" value="InterPro"/>
</dbReference>
<dbReference type="Proteomes" id="UP000266915">
    <property type="component" value="Unassembled WGS sequence"/>
</dbReference>
<dbReference type="Gene3D" id="3.30.379.10">
    <property type="entry name" value="Chitobiase/beta-hexosaminidase domain 2-like"/>
    <property type="match status" value="1"/>
</dbReference>
<comment type="catalytic activity">
    <reaction evidence="1">
        <text>Hydrolysis of terminal non-reducing N-acetyl-D-hexosamine residues in N-acetyl-beta-D-hexosaminides.</text>
        <dbReference type="EC" id="3.2.1.52"/>
    </reaction>
</comment>
<dbReference type="GO" id="GO:0030203">
    <property type="term" value="P:glycosaminoglycan metabolic process"/>
    <property type="evidence" value="ECO:0007669"/>
    <property type="project" value="TreeGrafter"/>
</dbReference>
<dbReference type="InterPro" id="IPR029018">
    <property type="entry name" value="Hex-like_dom2"/>
</dbReference>
<dbReference type="AlphaFoldDB" id="A0A3N2C0K6"/>
<dbReference type="InterPro" id="IPR017853">
    <property type="entry name" value="GH"/>
</dbReference>
<keyword evidence="4" id="KW-0378">Hydrolase</keyword>
<comment type="similarity">
    <text evidence="2">Belongs to the glycosyl hydrolase 20 family.</text>
</comment>
<dbReference type="EC" id="3.2.1.52" evidence="3"/>
<feature type="domain" description="Glycoside hydrolase family 20 catalytic" evidence="7">
    <location>
        <begin position="316"/>
        <end position="463"/>
    </location>
</feature>
<dbReference type="CDD" id="cd06568">
    <property type="entry name" value="GH20_SpHex_like"/>
    <property type="match status" value="1"/>
</dbReference>
<dbReference type="PANTHER" id="PTHR22600:SF57">
    <property type="entry name" value="BETA-N-ACETYLHEXOSAMINIDASE"/>
    <property type="match status" value="1"/>
</dbReference>
<accession>A0A3N2C0K6</accession>
<proteinExistence type="inferred from homology"/>
<name>A0A3N2C0K6_9MICO</name>
<evidence type="ECO:0000256" key="5">
    <source>
        <dbReference type="ARBA" id="ARBA00023295"/>
    </source>
</evidence>
<evidence type="ECO:0000313" key="9">
    <source>
        <dbReference type="EMBL" id="ROR81036.1"/>
    </source>
</evidence>
<evidence type="ECO:0000256" key="4">
    <source>
        <dbReference type="ARBA" id="ARBA00022801"/>
    </source>
</evidence>
<reference evidence="9 10" key="1">
    <citation type="submission" date="2018-11" db="EMBL/GenBank/DDBJ databases">
        <title>Sequencing the genomes of 1000 actinobacteria strains.</title>
        <authorList>
            <person name="Klenk H.-P."/>
        </authorList>
    </citation>
    <scope>NUCLEOTIDE SEQUENCE [LARGE SCALE GENOMIC DNA]</scope>
    <source>
        <strain evidence="9 10">DSM 14012</strain>
    </source>
</reference>
<dbReference type="GO" id="GO:0016020">
    <property type="term" value="C:membrane"/>
    <property type="evidence" value="ECO:0007669"/>
    <property type="project" value="TreeGrafter"/>
</dbReference>
<dbReference type="InterPro" id="IPR015882">
    <property type="entry name" value="HEX_bac_N"/>
</dbReference>
<dbReference type="PANTHER" id="PTHR22600">
    <property type="entry name" value="BETA-HEXOSAMINIDASE"/>
    <property type="match status" value="1"/>
</dbReference>
<dbReference type="EMBL" id="RKHL01000001">
    <property type="protein sequence ID" value="ROR81036.1"/>
    <property type="molecule type" value="Genomic_DNA"/>
</dbReference>
<evidence type="ECO:0000256" key="6">
    <source>
        <dbReference type="PIRSR" id="PIRSR625705-1"/>
    </source>
</evidence>
<feature type="domain" description="Beta-hexosaminidase bacterial type N-terminal" evidence="8">
    <location>
        <begin position="2"/>
        <end position="129"/>
    </location>
</feature>
<dbReference type="RefSeq" id="WP_085510299.1">
    <property type="nucleotide sequence ID" value="NZ_FXAP01000001.1"/>
</dbReference>
<evidence type="ECO:0000259" key="7">
    <source>
        <dbReference type="Pfam" id="PF00728"/>
    </source>
</evidence>
<evidence type="ECO:0000259" key="8">
    <source>
        <dbReference type="Pfam" id="PF02838"/>
    </source>
</evidence>
<evidence type="ECO:0000313" key="10">
    <source>
        <dbReference type="Proteomes" id="UP000266915"/>
    </source>
</evidence>
<evidence type="ECO:0000256" key="1">
    <source>
        <dbReference type="ARBA" id="ARBA00001231"/>
    </source>
</evidence>
<keyword evidence="10" id="KW-1185">Reference proteome</keyword>
<dbReference type="PRINTS" id="PR00738">
    <property type="entry name" value="GLHYDRLASE20"/>
</dbReference>
<dbReference type="SUPFAM" id="SSF55545">
    <property type="entry name" value="beta-N-acetylhexosaminidase-like domain"/>
    <property type="match status" value="1"/>
</dbReference>
<feature type="active site" description="Proton donor" evidence="6">
    <location>
        <position position="305"/>
    </location>
</feature>
<sequence>MSLLPRPVSQTTDASAPPFRLSAHSVIRTDPSAATTARILAEALRASTGFALPVEPIGTEEVVDSVGTDITLSIDPSLSTTSGAYRLTAAASGVEIVGADADGVHHGTQTLRQLLPPDNWAPMAGAQDWIITATVVDDAPRFAYRGAMLDVARHFFTVAQVQRFIDQIAALKLNHLHLHLTDDQGWRLEIAGWPELTRIGAATAVGGGEGGSYSADDYRAIIEYATARRVTIVPEIDVPGHTNAVLAAYPELNPDGVAREPYTGTEVGFSSLDIHAESTYEFLDDVFTQLAAMTPGPYLHLGGDEALATPEADFLHFARRVSELVATTGKTAIAWHEFGASRELASGTIGQYWNYVSPEHGHADKLRSFVDQGGQVVMSPADAAYLDMQYPDIATAGLTWADGPTSVERSAVWEPTDIVEGVGEQDILGVEAPLWTETVPDVQTLEFLVFPRIASIAEIGWSERRAPDWSDFRVRLAELAQSWSAAGIAFHRSPEVSWLD</sequence>
<evidence type="ECO:0000256" key="2">
    <source>
        <dbReference type="ARBA" id="ARBA00006285"/>
    </source>
</evidence>
<dbReference type="InterPro" id="IPR025705">
    <property type="entry name" value="Beta_hexosaminidase_sua/sub"/>
</dbReference>
<dbReference type="Gene3D" id="3.20.20.80">
    <property type="entry name" value="Glycosidases"/>
    <property type="match status" value="1"/>
</dbReference>
<organism evidence="9 10">
    <name type="scientific">Plantibacter flavus</name>
    <dbReference type="NCBI Taxonomy" id="150123"/>
    <lineage>
        <taxon>Bacteria</taxon>
        <taxon>Bacillati</taxon>
        <taxon>Actinomycetota</taxon>
        <taxon>Actinomycetes</taxon>
        <taxon>Micrococcales</taxon>
        <taxon>Microbacteriaceae</taxon>
        <taxon>Plantibacter</taxon>
    </lineage>
</organism>
<evidence type="ECO:0000256" key="3">
    <source>
        <dbReference type="ARBA" id="ARBA00012663"/>
    </source>
</evidence>
<gene>
    <name evidence="9" type="ORF">EDD42_1083</name>
</gene>
<dbReference type="Pfam" id="PF00728">
    <property type="entry name" value="Glyco_hydro_20"/>
    <property type="match status" value="2"/>
</dbReference>
<dbReference type="InterPro" id="IPR015883">
    <property type="entry name" value="Glyco_hydro_20_cat"/>
</dbReference>
<dbReference type="Pfam" id="PF02838">
    <property type="entry name" value="Glyco_hydro_20b"/>
    <property type="match status" value="1"/>
</dbReference>
<protein>
    <recommendedName>
        <fullName evidence="3">beta-N-acetylhexosaminidase</fullName>
        <ecNumber evidence="3">3.2.1.52</ecNumber>
    </recommendedName>
</protein>
<feature type="domain" description="Glycoside hydrolase family 20 catalytic" evidence="7">
    <location>
        <begin position="142"/>
        <end position="307"/>
    </location>
</feature>
<dbReference type="GO" id="GO:0004563">
    <property type="term" value="F:beta-N-acetylhexosaminidase activity"/>
    <property type="evidence" value="ECO:0007669"/>
    <property type="project" value="UniProtKB-EC"/>
</dbReference>